<organism evidence="3 4">
    <name type="scientific">Mycolicibacterium rufum</name>
    <dbReference type="NCBI Taxonomy" id="318424"/>
    <lineage>
        <taxon>Bacteria</taxon>
        <taxon>Bacillati</taxon>
        <taxon>Actinomycetota</taxon>
        <taxon>Actinomycetes</taxon>
        <taxon>Mycobacteriales</taxon>
        <taxon>Mycobacteriaceae</taxon>
        <taxon>Mycolicibacterium</taxon>
    </lineage>
</organism>
<evidence type="ECO:0000313" key="4">
    <source>
        <dbReference type="Proteomes" id="UP001140272"/>
    </source>
</evidence>
<evidence type="ECO:0000256" key="1">
    <source>
        <dbReference type="SAM" id="MobiDB-lite"/>
    </source>
</evidence>
<protein>
    <recommendedName>
        <fullName evidence="5">PE-PGRS family protein</fullName>
    </recommendedName>
</protein>
<proteinExistence type="predicted"/>
<reference evidence="3" key="2">
    <citation type="journal article" date="2022" name="BMC Genomics">
        <title>Comparative genome analysis of mycobacteria focusing on tRNA and non-coding RNA.</title>
        <authorList>
            <person name="Behra P.R.K."/>
            <person name="Pettersson B.M.F."/>
            <person name="Ramesh M."/>
            <person name="Das S."/>
            <person name="Dasgupta S."/>
            <person name="Kirsebom L.A."/>
        </authorList>
    </citation>
    <scope>NUCLEOTIDE SEQUENCE</scope>
    <source>
        <strain evidence="3">DSM 45406</strain>
    </source>
</reference>
<reference evidence="3" key="1">
    <citation type="submission" date="2020-07" db="EMBL/GenBank/DDBJ databases">
        <authorList>
            <person name="Pettersson B.M.F."/>
            <person name="Behra P.R.K."/>
            <person name="Ramesh M."/>
            <person name="Das S."/>
            <person name="Dasgupta S."/>
            <person name="Kirsebom L.A."/>
        </authorList>
    </citation>
    <scope>NUCLEOTIDE SEQUENCE</scope>
    <source>
        <strain evidence="3">DSM 45406</strain>
    </source>
</reference>
<dbReference type="EMBL" id="JACKRN010000128">
    <property type="protein sequence ID" value="MCV7069639.1"/>
    <property type="molecule type" value="Genomic_DNA"/>
</dbReference>
<evidence type="ECO:0008006" key="5">
    <source>
        <dbReference type="Google" id="ProtNLM"/>
    </source>
</evidence>
<sequence>MPEYCRASTCSTPMRISVKSAVIAGVAGAAMACAGALSLGPSHAAPAVTYEVQLASTSQDCAVVGADCLGGANHVTAGSAAHASSTSLRPIIGPDGWLIGNGADAPADCSGTACDGQNGGFLGGDGGNGANGGSGGKAGLYFGNGGDGGAGQAGINGGAGGAGGDAGFFGNGGDGGAGADVTNSVADNPATTTVNEGDATGRRRRRGR</sequence>
<accession>A0A9X3BEP9</accession>
<feature type="signal peptide" evidence="2">
    <location>
        <begin position="1"/>
        <end position="44"/>
    </location>
</feature>
<comment type="caution">
    <text evidence="3">The sequence shown here is derived from an EMBL/GenBank/DDBJ whole genome shotgun (WGS) entry which is preliminary data.</text>
</comment>
<evidence type="ECO:0000313" key="3">
    <source>
        <dbReference type="EMBL" id="MCV7069639.1"/>
    </source>
</evidence>
<evidence type="ECO:0000256" key="2">
    <source>
        <dbReference type="SAM" id="SignalP"/>
    </source>
</evidence>
<gene>
    <name evidence="3" type="ORF">H7H73_03135</name>
</gene>
<dbReference type="Proteomes" id="UP001140272">
    <property type="component" value="Unassembled WGS sequence"/>
</dbReference>
<feature type="non-terminal residue" evidence="3">
    <location>
        <position position="208"/>
    </location>
</feature>
<keyword evidence="2" id="KW-0732">Signal</keyword>
<dbReference type="AlphaFoldDB" id="A0A9X3BEP9"/>
<dbReference type="PROSITE" id="PS51257">
    <property type="entry name" value="PROKAR_LIPOPROTEIN"/>
    <property type="match status" value="1"/>
</dbReference>
<name>A0A9X3BEP9_9MYCO</name>
<feature type="region of interest" description="Disordered" evidence="1">
    <location>
        <begin position="173"/>
        <end position="208"/>
    </location>
</feature>
<feature type="compositionally biased region" description="Polar residues" evidence="1">
    <location>
        <begin position="181"/>
        <end position="195"/>
    </location>
</feature>
<feature type="chain" id="PRO_5040918374" description="PE-PGRS family protein" evidence="2">
    <location>
        <begin position="45"/>
        <end position="208"/>
    </location>
</feature>